<accession>A0A926E8I2</accession>
<comment type="cofactor">
    <cofactor evidence="3">
        <name>Fe(2+)</name>
        <dbReference type="ChEBI" id="CHEBI:29033"/>
    </cofactor>
    <text evidence="3">Binds 1 Fe(2+) ion.</text>
</comment>
<comment type="catalytic activity">
    <reaction evidence="3">
        <text>N-terminal N-formyl-L-methionyl-[peptide] + H2O = N-terminal L-methionyl-[peptide] + formate</text>
        <dbReference type="Rhea" id="RHEA:24420"/>
        <dbReference type="Rhea" id="RHEA-COMP:10639"/>
        <dbReference type="Rhea" id="RHEA-COMP:10640"/>
        <dbReference type="ChEBI" id="CHEBI:15377"/>
        <dbReference type="ChEBI" id="CHEBI:15740"/>
        <dbReference type="ChEBI" id="CHEBI:49298"/>
        <dbReference type="ChEBI" id="CHEBI:64731"/>
        <dbReference type="EC" id="3.5.1.88"/>
    </reaction>
</comment>
<proteinExistence type="inferred from homology"/>
<feature type="active site" evidence="3">
    <location>
        <position position="132"/>
    </location>
</feature>
<name>A0A926E8I2_9FIRM</name>
<dbReference type="RefSeq" id="WP_177267566.1">
    <property type="nucleotide sequence ID" value="NZ_JACRTA010000002.1"/>
</dbReference>
<dbReference type="NCBIfam" id="NF001159">
    <property type="entry name" value="PRK00150.1-3"/>
    <property type="match status" value="1"/>
</dbReference>
<dbReference type="NCBIfam" id="TIGR00079">
    <property type="entry name" value="pept_deformyl"/>
    <property type="match status" value="1"/>
</dbReference>
<evidence type="ECO:0000256" key="1">
    <source>
        <dbReference type="ARBA" id="ARBA00010759"/>
    </source>
</evidence>
<dbReference type="Pfam" id="PF01327">
    <property type="entry name" value="Pep_deformylase"/>
    <property type="match status" value="1"/>
</dbReference>
<keyword evidence="2 3" id="KW-0408">Iron</keyword>
<comment type="caution">
    <text evidence="4">The sequence shown here is derived from an EMBL/GenBank/DDBJ whole genome shotgun (WGS) entry which is preliminary data.</text>
</comment>
<feature type="binding site" evidence="3">
    <location>
        <position position="135"/>
    </location>
    <ligand>
        <name>Fe cation</name>
        <dbReference type="ChEBI" id="CHEBI:24875"/>
    </ligand>
</feature>
<dbReference type="EC" id="3.5.1.88" evidence="3"/>
<dbReference type="GO" id="GO:0042586">
    <property type="term" value="F:peptide deformylase activity"/>
    <property type="evidence" value="ECO:0007669"/>
    <property type="project" value="UniProtKB-UniRule"/>
</dbReference>
<protein>
    <recommendedName>
        <fullName evidence="3">Peptide deformylase</fullName>
        <shortName evidence="3">PDF</shortName>
        <ecNumber evidence="3">3.5.1.88</ecNumber>
    </recommendedName>
    <alternativeName>
        <fullName evidence="3">Polypeptide deformylase</fullName>
    </alternativeName>
</protein>
<evidence type="ECO:0000256" key="3">
    <source>
        <dbReference type="HAMAP-Rule" id="MF_00163"/>
    </source>
</evidence>
<reference evidence="4" key="1">
    <citation type="submission" date="2020-08" db="EMBL/GenBank/DDBJ databases">
        <title>Genome public.</title>
        <authorList>
            <person name="Liu C."/>
            <person name="Sun Q."/>
        </authorList>
    </citation>
    <scope>NUCLEOTIDE SEQUENCE</scope>
    <source>
        <strain evidence="4">NSJ-24</strain>
    </source>
</reference>
<evidence type="ECO:0000313" key="5">
    <source>
        <dbReference type="Proteomes" id="UP000610862"/>
    </source>
</evidence>
<dbReference type="InterPro" id="IPR023635">
    <property type="entry name" value="Peptide_deformylase"/>
</dbReference>
<evidence type="ECO:0000256" key="2">
    <source>
        <dbReference type="ARBA" id="ARBA00023004"/>
    </source>
</evidence>
<organism evidence="4 5">
    <name type="scientific">Lentihominibacter hominis</name>
    <dbReference type="NCBI Taxonomy" id="2763645"/>
    <lineage>
        <taxon>Bacteria</taxon>
        <taxon>Bacillati</taxon>
        <taxon>Bacillota</taxon>
        <taxon>Clostridia</taxon>
        <taxon>Peptostreptococcales</taxon>
        <taxon>Anaerovoracaceae</taxon>
        <taxon>Lentihominibacter</taxon>
    </lineage>
</organism>
<keyword evidence="3" id="KW-0479">Metal-binding</keyword>
<dbReference type="PANTHER" id="PTHR10458:SF22">
    <property type="entry name" value="PEPTIDE DEFORMYLASE"/>
    <property type="match status" value="1"/>
</dbReference>
<feature type="binding site" evidence="3">
    <location>
        <position position="89"/>
    </location>
    <ligand>
        <name>Fe cation</name>
        <dbReference type="ChEBI" id="CHEBI:24875"/>
    </ligand>
</feature>
<comment type="function">
    <text evidence="3">Removes the formyl group from the N-terminal Met of newly synthesized proteins. Requires at least a dipeptide for an efficient rate of reaction. N-terminal L-methionine is a prerequisite for activity but the enzyme has broad specificity at other positions.</text>
</comment>
<comment type="similarity">
    <text evidence="1 3">Belongs to the polypeptide deformylase family.</text>
</comment>
<feature type="binding site" evidence="3">
    <location>
        <position position="131"/>
    </location>
    <ligand>
        <name>Fe cation</name>
        <dbReference type="ChEBI" id="CHEBI:24875"/>
    </ligand>
</feature>
<dbReference type="PANTHER" id="PTHR10458">
    <property type="entry name" value="PEPTIDE DEFORMYLASE"/>
    <property type="match status" value="1"/>
</dbReference>
<keyword evidence="5" id="KW-1185">Reference proteome</keyword>
<dbReference type="GO" id="GO:0046872">
    <property type="term" value="F:metal ion binding"/>
    <property type="evidence" value="ECO:0007669"/>
    <property type="project" value="UniProtKB-KW"/>
</dbReference>
<sequence length="159" mass="18212">MALRNIVKEGDVILRKHCREVDKVDDRIRMILDDMVETMRDANGVGLAAPQIGMMRRIFVAEPEPGEVYYFVNPEITEKEGSQESEEGCLSVPGYSGLVERPERITIKGLDRDGRPQEYKFEGFKAVVMCHEFDHLDGILYIDKAKEMYQLPTEENEGK</sequence>
<gene>
    <name evidence="3 4" type="primary">def</name>
    <name evidence="4" type="ORF">H8692_06215</name>
</gene>
<evidence type="ECO:0000313" key="4">
    <source>
        <dbReference type="EMBL" id="MBC8568345.1"/>
    </source>
</evidence>
<dbReference type="PRINTS" id="PR01576">
    <property type="entry name" value="PDEFORMYLASE"/>
</dbReference>
<dbReference type="PIRSF" id="PIRSF004749">
    <property type="entry name" value="Pep_def"/>
    <property type="match status" value="1"/>
</dbReference>
<dbReference type="CDD" id="cd00487">
    <property type="entry name" value="Pep_deformylase"/>
    <property type="match status" value="1"/>
</dbReference>
<dbReference type="EMBL" id="JACRTA010000002">
    <property type="protein sequence ID" value="MBC8568345.1"/>
    <property type="molecule type" value="Genomic_DNA"/>
</dbReference>
<dbReference type="Proteomes" id="UP000610862">
    <property type="component" value="Unassembled WGS sequence"/>
</dbReference>
<dbReference type="SUPFAM" id="SSF56420">
    <property type="entry name" value="Peptide deformylase"/>
    <property type="match status" value="1"/>
</dbReference>
<dbReference type="HAMAP" id="MF_00163">
    <property type="entry name" value="Pep_deformylase"/>
    <property type="match status" value="1"/>
</dbReference>
<keyword evidence="3 4" id="KW-0378">Hydrolase</keyword>
<keyword evidence="3" id="KW-0648">Protein biosynthesis</keyword>
<dbReference type="GO" id="GO:0006412">
    <property type="term" value="P:translation"/>
    <property type="evidence" value="ECO:0007669"/>
    <property type="project" value="UniProtKB-UniRule"/>
</dbReference>
<dbReference type="AlphaFoldDB" id="A0A926E8I2"/>
<dbReference type="Gene3D" id="3.90.45.10">
    <property type="entry name" value="Peptide deformylase"/>
    <property type="match status" value="1"/>
</dbReference>
<dbReference type="InterPro" id="IPR036821">
    <property type="entry name" value="Peptide_deformylase_sf"/>
</dbReference>